<reference evidence="10" key="1">
    <citation type="submission" date="2022-06" db="EMBL/GenBank/DDBJ databases">
        <title>Alkalicoccobacillus porphyridii sp. nov., isolated from a marine red alga, Porphyridium purpureum and reclassification of Shouchella plakortidis and Shouchella gibsonii as Alkalicoccobacillus plakortidis comb. nov. and Alkalicoccobacillus gibsonii comb. nov.</title>
        <authorList>
            <person name="Kim K.H."/>
            <person name="Lee J.K."/>
            <person name="Han D.M."/>
            <person name="Baek J.H."/>
            <person name="Jeon C.O."/>
        </authorList>
    </citation>
    <scope>NUCLEOTIDE SEQUENCE</scope>
    <source>
        <strain evidence="10">DSM 19153</strain>
    </source>
</reference>
<evidence type="ECO:0000256" key="7">
    <source>
        <dbReference type="ARBA" id="ARBA00022989"/>
    </source>
</evidence>
<feature type="transmembrane region" description="Helical" evidence="9">
    <location>
        <begin position="226"/>
        <end position="247"/>
    </location>
</feature>
<evidence type="ECO:0000313" key="11">
    <source>
        <dbReference type="Proteomes" id="UP001203665"/>
    </source>
</evidence>
<feature type="transmembrane region" description="Helical" evidence="9">
    <location>
        <begin position="361"/>
        <end position="383"/>
    </location>
</feature>
<gene>
    <name evidence="10" type="ORF">NDM98_03190</name>
</gene>
<feature type="transmembrane region" description="Helical" evidence="9">
    <location>
        <begin position="253"/>
        <end position="276"/>
    </location>
</feature>
<evidence type="ECO:0000313" key="10">
    <source>
        <dbReference type="EMBL" id="MCM2674609.1"/>
    </source>
</evidence>
<comment type="similarity">
    <text evidence="2 9">Belongs to the alanine or glycine:cation symporter (AGCS) (TC 2.A.25) family.</text>
</comment>
<evidence type="ECO:0000256" key="2">
    <source>
        <dbReference type="ARBA" id="ARBA00009261"/>
    </source>
</evidence>
<feature type="transmembrane region" description="Helical" evidence="9">
    <location>
        <begin position="196"/>
        <end position="214"/>
    </location>
</feature>
<dbReference type="RefSeq" id="WP_251604552.1">
    <property type="nucleotide sequence ID" value="NZ_JAMQJY010000001.1"/>
</dbReference>
<evidence type="ECO:0000256" key="6">
    <source>
        <dbReference type="ARBA" id="ARBA00022847"/>
    </source>
</evidence>
<evidence type="ECO:0000256" key="4">
    <source>
        <dbReference type="ARBA" id="ARBA00022475"/>
    </source>
</evidence>
<evidence type="ECO:0000256" key="5">
    <source>
        <dbReference type="ARBA" id="ARBA00022692"/>
    </source>
</evidence>
<dbReference type="Pfam" id="PF01235">
    <property type="entry name" value="Na_Ala_symp"/>
    <property type="match status" value="1"/>
</dbReference>
<dbReference type="EMBL" id="JAMQJY010000001">
    <property type="protein sequence ID" value="MCM2674609.1"/>
    <property type="molecule type" value="Genomic_DNA"/>
</dbReference>
<evidence type="ECO:0000256" key="8">
    <source>
        <dbReference type="ARBA" id="ARBA00023136"/>
    </source>
</evidence>
<feature type="transmembrane region" description="Helical" evidence="9">
    <location>
        <begin position="84"/>
        <end position="107"/>
    </location>
</feature>
<keyword evidence="7 9" id="KW-1133">Transmembrane helix</keyword>
<feature type="transmembrane region" description="Helical" evidence="9">
    <location>
        <begin position="113"/>
        <end position="136"/>
    </location>
</feature>
<dbReference type="Gene3D" id="1.20.1740.10">
    <property type="entry name" value="Amino acid/polyamine transporter I"/>
    <property type="match status" value="1"/>
</dbReference>
<evidence type="ECO:0000256" key="3">
    <source>
        <dbReference type="ARBA" id="ARBA00022448"/>
    </source>
</evidence>
<keyword evidence="4 9" id="KW-1003">Cell membrane</keyword>
<dbReference type="PRINTS" id="PR00175">
    <property type="entry name" value="NAALASMPORT"/>
</dbReference>
<organism evidence="10 11">
    <name type="scientific">Alkalicoccobacillus plakortidis</name>
    <dbReference type="NCBI Taxonomy" id="444060"/>
    <lineage>
        <taxon>Bacteria</taxon>
        <taxon>Bacillati</taxon>
        <taxon>Bacillota</taxon>
        <taxon>Bacilli</taxon>
        <taxon>Bacillales</taxon>
        <taxon>Bacillaceae</taxon>
        <taxon>Alkalicoccobacillus</taxon>
    </lineage>
</organism>
<keyword evidence="5 9" id="KW-0812">Transmembrane</keyword>
<evidence type="ECO:0000256" key="1">
    <source>
        <dbReference type="ARBA" id="ARBA00004651"/>
    </source>
</evidence>
<evidence type="ECO:0000256" key="9">
    <source>
        <dbReference type="RuleBase" id="RU363064"/>
    </source>
</evidence>
<name>A0ABT0XHE6_9BACI</name>
<keyword evidence="3 9" id="KW-0813">Transport</keyword>
<keyword evidence="6 9" id="KW-0769">Symport</keyword>
<protein>
    <submittedName>
        <fullName evidence="10">Sodium:alanine symporter family protein</fullName>
    </submittedName>
</protein>
<keyword evidence="11" id="KW-1185">Reference proteome</keyword>
<dbReference type="NCBIfam" id="TIGR00835">
    <property type="entry name" value="agcS"/>
    <property type="match status" value="1"/>
</dbReference>
<accession>A0ABT0XHE6</accession>
<dbReference type="Proteomes" id="UP001203665">
    <property type="component" value="Unassembled WGS sequence"/>
</dbReference>
<comment type="caution">
    <text evidence="10">The sequence shown here is derived from an EMBL/GenBank/DDBJ whole genome shotgun (WGS) entry which is preliminary data.</text>
</comment>
<dbReference type="PANTHER" id="PTHR30330:SF3">
    <property type="entry name" value="TRANSCRIPTIONAL REGULATOR, LRP FAMILY"/>
    <property type="match status" value="1"/>
</dbReference>
<dbReference type="InterPro" id="IPR001463">
    <property type="entry name" value="Na/Ala_symport"/>
</dbReference>
<comment type="subcellular location">
    <subcellularLocation>
        <location evidence="1 9">Cell membrane</location>
        <topology evidence="1 9">Multi-pass membrane protein</topology>
    </subcellularLocation>
</comment>
<dbReference type="PANTHER" id="PTHR30330">
    <property type="entry name" value="AGSS FAMILY TRANSPORTER, SODIUM-ALANINE"/>
    <property type="match status" value="1"/>
</dbReference>
<proteinExistence type="inferred from homology"/>
<feature type="transmembrane region" description="Helical" evidence="9">
    <location>
        <begin position="429"/>
        <end position="447"/>
    </location>
</feature>
<dbReference type="PROSITE" id="PS00873">
    <property type="entry name" value="NA_ALANINE_SYMP"/>
    <property type="match status" value="1"/>
</dbReference>
<feature type="transmembrane region" description="Helical" evidence="9">
    <location>
        <begin position="318"/>
        <end position="341"/>
    </location>
</feature>
<keyword evidence="8 9" id="KW-0472">Membrane</keyword>
<feature type="transmembrane region" description="Helical" evidence="9">
    <location>
        <begin position="403"/>
        <end position="423"/>
    </location>
</feature>
<feature type="transmembrane region" description="Helical" evidence="9">
    <location>
        <begin position="157"/>
        <end position="176"/>
    </location>
</feature>
<sequence>MDLISNVWSSFISLLEVTVSVLGDIVWGPITLVLIVGTGIFLTIRLGFLQIFNLPYALKLVFFPSKKKQKDIKEDGDISHFQSLMTALAATIGTGNIAGVASAILLGGVGAVFWMWVAAFFGMATKYGEAILAVKYRVVNEKGEISGGPMYYIEKGLGWKWLAVLFALFGFLASFGIGNMTQSNTVAASLESSFNITPWITGIVLTILAGLVILGGIKRIGRVASIVVPFMAVVYLVGGLIIIFMNISMVPEALSTIVTAAFTGESVAGGILGTAIRYGVARGVFSNEAGLGSAPIAAAAAKTDYPGRQALVSMTGTFLDTIIICSITGLVIVMSGLYSGMESDRSGVLTGEAFNALLPGFGGYIVTFGIVFFAFTTVLGWSYYGEKCFGYLFGDHNAHYYKVVYVLFVFVGAVSQLDLIWGIADIFNALMAIPNLIALLFLSGVIVKETKKFQEFRRGERLEP</sequence>